<dbReference type="GO" id="GO:0016020">
    <property type="term" value="C:membrane"/>
    <property type="evidence" value="ECO:0007669"/>
    <property type="project" value="TreeGrafter"/>
</dbReference>
<dbReference type="PANTHER" id="PTHR10174">
    <property type="entry name" value="ALPHA-TOCOPHEROL TRANSFER PROTEIN-RELATED"/>
    <property type="match status" value="1"/>
</dbReference>
<dbReference type="VEuPathDB" id="VectorBase:SCAU005106"/>
<dbReference type="PROSITE" id="PS50191">
    <property type="entry name" value="CRAL_TRIO"/>
    <property type="match status" value="1"/>
</dbReference>
<reference evidence="2" key="1">
    <citation type="submission" date="2020-05" db="UniProtKB">
        <authorList>
            <consortium name="EnsemblMetazoa"/>
        </authorList>
    </citation>
    <scope>IDENTIFICATION</scope>
    <source>
        <strain evidence="2">USDA</strain>
    </source>
</reference>
<dbReference type="SMART" id="SM00516">
    <property type="entry name" value="SEC14"/>
    <property type="match status" value="1"/>
</dbReference>
<evidence type="ECO:0000313" key="3">
    <source>
        <dbReference type="Proteomes" id="UP000095300"/>
    </source>
</evidence>
<dbReference type="InterPro" id="IPR036273">
    <property type="entry name" value="CRAL/TRIO_N_dom_sf"/>
</dbReference>
<dbReference type="PRINTS" id="PR00180">
    <property type="entry name" value="CRETINALDHBP"/>
</dbReference>
<dbReference type="SUPFAM" id="SSF46938">
    <property type="entry name" value="CRAL/TRIO N-terminal domain"/>
    <property type="match status" value="1"/>
</dbReference>
<dbReference type="GO" id="GO:1902936">
    <property type="term" value="F:phosphatidylinositol bisphosphate binding"/>
    <property type="evidence" value="ECO:0007669"/>
    <property type="project" value="TreeGrafter"/>
</dbReference>
<evidence type="ECO:0000259" key="1">
    <source>
        <dbReference type="PROSITE" id="PS50191"/>
    </source>
</evidence>
<evidence type="ECO:0000313" key="2">
    <source>
        <dbReference type="EnsemblMetazoa" id="SCAU005106-PA"/>
    </source>
</evidence>
<organism evidence="2 3">
    <name type="scientific">Stomoxys calcitrans</name>
    <name type="common">Stable fly</name>
    <name type="synonym">Conops calcitrans</name>
    <dbReference type="NCBI Taxonomy" id="35570"/>
    <lineage>
        <taxon>Eukaryota</taxon>
        <taxon>Metazoa</taxon>
        <taxon>Ecdysozoa</taxon>
        <taxon>Arthropoda</taxon>
        <taxon>Hexapoda</taxon>
        <taxon>Insecta</taxon>
        <taxon>Pterygota</taxon>
        <taxon>Neoptera</taxon>
        <taxon>Endopterygota</taxon>
        <taxon>Diptera</taxon>
        <taxon>Brachycera</taxon>
        <taxon>Muscomorpha</taxon>
        <taxon>Muscoidea</taxon>
        <taxon>Muscidae</taxon>
        <taxon>Stomoxys</taxon>
    </lineage>
</organism>
<dbReference type="InterPro" id="IPR011074">
    <property type="entry name" value="CRAL/TRIO_N_dom"/>
</dbReference>
<feature type="domain" description="CRAL-TRIO" evidence="1">
    <location>
        <begin position="153"/>
        <end position="256"/>
    </location>
</feature>
<dbReference type="Proteomes" id="UP000095300">
    <property type="component" value="Unassembled WGS sequence"/>
</dbReference>
<dbReference type="SUPFAM" id="SSF52087">
    <property type="entry name" value="CRAL/TRIO domain"/>
    <property type="match status" value="1"/>
</dbReference>
<dbReference type="OrthoDB" id="6682367at2759"/>
<dbReference type="Gene3D" id="1.20.5.1200">
    <property type="entry name" value="Alpha-tocopherol transfer"/>
    <property type="match status" value="1"/>
</dbReference>
<dbReference type="PANTHER" id="PTHR10174:SF216">
    <property type="entry name" value="CRAL-TRIO DOMAIN-CONTAINING PROTEIN-RELATED"/>
    <property type="match status" value="1"/>
</dbReference>
<proteinExistence type="predicted"/>
<accession>A0A1I8P613</accession>
<name>A0A1I8P613_STOCA</name>
<sequence length="309" mass="35641">MVSLLPLNAELQKVANNELGEVPSRLADDLEALRQWLRLQPHLKARDDDQFLVQFLRGCKFSLERAKEKIDLYFSLKSQYPEMMNVTNVDDRKFREVHRLGCFQPLPIPLNGNGARIVVFRFDYPVNKYSIDDILQAGIAMHEVLMMHDPYAGIHGLIYIIDYGHATASHYLQLTPNFCKKLVSFLEKSMPLRIKSLYYINTAAAAQQFFKILIPFFSEKMQKRLHVMGHKLDEMLKDLPAQYLPKDYGGDLPSVQELAAEYDKTWDNNREFFRANAYYGTDEKLRPGKPLDIDGLFGVGGSFRKLNVD</sequence>
<dbReference type="Pfam" id="PF00650">
    <property type="entry name" value="CRAL_TRIO"/>
    <property type="match status" value="1"/>
</dbReference>
<dbReference type="EnsemblMetazoa" id="SCAU005106-RA">
    <property type="protein sequence ID" value="SCAU005106-PA"/>
    <property type="gene ID" value="SCAU005106"/>
</dbReference>
<dbReference type="SMART" id="SM01100">
    <property type="entry name" value="CRAL_TRIO_N"/>
    <property type="match status" value="1"/>
</dbReference>
<dbReference type="CDD" id="cd00170">
    <property type="entry name" value="SEC14"/>
    <property type="match status" value="1"/>
</dbReference>
<dbReference type="InterPro" id="IPR036865">
    <property type="entry name" value="CRAL-TRIO_dom_sf"/>
</dbReference>
<dbReference type="AlphaFoldDB" id="A0A1I8P613"/>
<keyword evidence="3" id="KW-1185">Reference proteome</keyword>
<dbReference type="InterPro" id="IPR001251">
    <property type="entry name" value="CRAL-TRIO_dom"/>
</dbReference>
<dbReference type="Gene3D" id="3.40.525.10">
    <property type="entry name" value="CRAL-TRIO lipid binding domain"/>
    <property type="match status" value="1"/>
</dbReference>
<protein>
    <recommendedName>
        <fullName evidence="1">CRAL-TRIO domain-containing protein</fullName>
    </recommendedName>
</protein>
<gene>
    <name evidence="2" type="primary">106085631</name>
</gene>
<dbReference type="Gene3D" id="1.10.8.20">
    <property type="entry name" value="N-terminal domain of phosphatidylinositol transfer protein sec14p"/>
    <property type="match status" value="1"/>
</dbReference>
<dbReference type="KEGG" id="scac:106085631"/>